<sequence>MAGTAFAPPSAAHDPARPGGAGSDTRDLLVAARTAFFNGSGWTAHLPGPGHDRRLPHAQGELAKLLEAEYGLPPRAVAPREGSGLDRRDKAVAGLRRAARLGVPLTPEALLAHREGDPRLMAVLTELWPETVRRHGPRHAEEVLRAMLGESRDGPVAGHLLDLAVAAGLHPLTPVESASLARTTAYRAVRHSAWRYLRQHPGGPAHAPRPSEAADAYERLLLAPPVPAFGPVAPESKGPAGRLIAQSMLLGGLDTPGRGMSGGLAVLLGGLGDRLAATEGMSGVITVVTAGHDDLAADDRLVHERAPGHWVLRLPVDCPSAPAQAEMHRHRPALTWWAVRLLGAMARPLDAVHVRYADDGSLALADAAAHLGAALVFTATPDPHRGLAERHAASDPADRTAADALRHDLHRVFLADRLVERADTVVGIPGRGGTRELLRHFPGLARLNEGRGPSAPPEGIAPYRPAPDEDVRRREALKRLYRDGTRPDALDPGDRELPVLLCVGRLHPVKQQDLLVRSWLATGAHRTSALVLIGGSPGTGTAVEDEIRRRIDTLLAPYPQAARRLALLPALPNTEVRRLQRALARRGDDACCWYVCPSAKEEFGIAVLEAMDAGLPVAGPRRGGVAHYLRDQVNGLLMDTSGQAGLMRGLRRVAATSADDRRRYAAAGMKLVAERFSVTRMADELAAEYSALRAG</sequence>
<dbReference type="EC" id="2.4.-.-" evidence="4"/>
<protein>
    <submittedName>
        <fullName evidence="4">Glycosyltransferase family 4 protein</fullName>
        <ecNumber evidence="4">2.4.-.-</ecNumber>
    </submittedName>
</protein>
<dbReference type="InterPro" id="IPR050194">
    <property type="entry name" value="Glycosyltransferase_grp1"/>
</dbReference>
<dbReference type="Gene3D" id="3.40.50.2000">
    <property type="entry name" value="Glycogen Phosphorylase B"/>
    <property type="match status" value="2"/>
</dbReference>
<proteinExistence type="predicted"/>
<dbReference type="PANTHER" id="PTHR45947:SF3">
    <property type="entry name" value="SULFOQUINOVOSYL TRANSFERASE SQD2"/>
    <property type="match status" value="1"/>
</dbReference>
<organism evidence="4 5">
    <name type="scientific">Streptomyces racemochromogenes</name>
    <dbReference type="NCBI Taxonomy" id="67353"/>
    <lineage>
        <taxon>Bacteria</taxon>
        <taxon>Bacillati</taxon>
        <taxon>Actinomycetota</taxon>
        <taxon>Actinomycetes</taxon>
        <taxon>Kitasatosporales</taxon>
        <taxon>Streptomycetaceae</taxon>
        <taxon>Streptomyces</taxon>
    </lineage>
</organism>
<name>A0ABW7PJ48_9ACTN</name>
<evidence type="ECO:0000313" key="5">
    <source>
        <dbReference type="Proteomes" id="UP001610631"/>
    </source>
</evidence>
<evidence type="ECO:0000256" key="1">
    <source>
        <dbReference type="ARBA" id="ARBA00022679"/>
    </source>
</evidence>
<evidence type="ECO:0000259" key="3">
    <source>
        <dbReference type="Pfam" id="PF00534"/>
    </source>
</evidence>
<dbReference type="CDD" id="cd03801">
    <property type="entry name" value="GT4_PimA-like"/>
    <property type="match status" value="1"/>
</dbReference>
<keyword evidence="5" id="KW-1185">Reference proteome</keyword>
<comment type="caution">
    <text evidence="4">The sequence shown here is derived from an EMBL/GenBank/DDBJ whole genome shotgun (WGS) entry which is preliminary data.</text>
</comment>
<dbReference type="SUPFAM" id="SSF53756">
    <property type="entry name" value="UDP-Glycosyltransferase/glycogen phosphorylase"/>
    <property type="match status" value="1"/>
</dbReference>
<feature type="region of interest" description="Disordered" evidence="2">
    <location>
        <begin position="1"/>
        <end position="24"/>
    </location>
</feature>
<dbReference type="InterPro" id="IPR001296">
    <property type="entry name" value="Glyco_trans_1"/>
</dbReference>
<evidence type="ECO:0000256" key="2">
    <source>
        <dbReference type="SAM" id="MobiDB-lite"/>
    </source>
</evidence>
<gene>
    <name evidence="4" type="ORF">WDV06_23160</name>
</gene>
<keyword evidence="1 4" id="KW-0808">Transferase</keyword>
<dbReference type="Proteomes" id="UP001610631">
    <property type="component" value="Unassembled WGS sequence"/>
</dbReference>
<keyword evidence="4" id="KW-0328">Glycosyltransferase</keyword>
<dbReference type="Pfam" id="PF00534">
    <property type="entry name" value="Glycos_transf_1"/>
    <property type="match status" value="1"/>
</dbReference>
<dbReference type="PANTHER" id="PTHR45947">
    <property type="entry name" value="SULFOQUINOVOSYL TRANSFERASE SQD2"/>
    <property type="match status" value="1"/>
</dbReference>
<feature type="domain" description="Glycosyl transferase family 1" evidence="3">
    <location>
        <begin position="497"/>
        <end position="666"/>
    </location>
</feature>
<dbReference type="GO" id="GO:0016757">
    <property type="term" value="F:glycosyltransferase activity"/>
    <property type="evidence" value="ECO:0007669"/>
    <property type="project" value="UniProtKB-KW"/>
</dbReference>
<reference evidence="4 5" key="1">
    <citation type="submission" date="2024-03" db="EMBL/GenBank/DDBJ databases">
        <title>Whole genome sequencing of Streptomyces racemochromogenes, to identify antimicrobial biosynthetic gene clusters.</title>
        <authorList>
            <person name="Suryawanshi P."/>
            <person name="Krishnaraj P.U."/>
            <person name="Arun Y.P."/>
            <person name="Suryawanshi M.P."/>
            <person name="Rakshit O."/>
        </authorList>
    </citation>
    <scope>NUCLEOTIDE SEQUENCE [LARGE SCALE GENOMIC DNA]</scope>
    <source>
        <strain evidence="4 5">AUDT626</strain>
    </source>
</reference>
<accession>A0ABW7PJ48</accession>
<evidence type="ECO:0000313" key="4">
    <source>
        <dbReference type="EMBL" id="MFH7597980.1"/>
    </source>
</evidence>
<dbReference type="RefSeq" id="WP_395511697.1">
    <property type="nucleotide sequence ID" value="NZ_JBBDHD010000066.1"/>
</dbReference>
<dbReference type="EMBL" id="JBBDHD010000066">
    <property type="protein sequence ID" value="MFH7597980.1"/>
    <property type="molecule type" value="Genomic_DNA"/>
</dbReference>